<feature type="compositionally biased region" description="Low complexity" evidence="1">
    <location>
        <begin position="169"/>
        <end position="185"/>
    </location>
</feature>
<dbReference type="GO" id="GO:0005886">
    <property type="term" value="C:plasma membrane"/>
    <property type="evidence" value="ECO:0007669"/>
    <property type="project" value="InterPro"/>
</dbReference>
<protein>
    <submittedName>
        <fullName evidence="3">Actin cortical patch SUR7/pH-response regulator PalI</fullName>
    </submittedName>
</protein>
<dbReference type="Pfam" id="PF06687">
    <property type="entry name" value="SUR7"/>
    <property type="match status" value="1"/>
</dbReference>
<dbReference type="GO" id="GO:0031505">
    <property type="term" value="P:fungal-type cell wall organization"/>
    <property type="evidence" value="ECO:0007669"/>
    <property type="project" value="TreeGrafter"/>
</dbReference>
<gene>
    <name evidence="3" type="ORF">OCS_02839</name>
</gene>
<feature type="region of interest" description="Disordered" evidence="1">
    <location>
        <begin position="161"/>
        <end position="251"/>
    </location>
</feature>
<dbReference type="AlphaFoldDB" id="T5AI47"/>
<name>T5AI47_OPHSC</name>
<evidence type="ECO:0000256" key="1">
    <source>
        <dbReference type="SAM" id="MobiDB-lite"/>
    </source>
</evidence>
<feature type="compositionally biased region" description="Low complexity" evidence="1">
    <location>
        <begin position="194"/>
        <end position="203"/>
    </location>
</feature>
<keyword evidence="2" id="KW-1133">Transmembrane helix</keyword>
<keyword evidence="2" id="KW-0812">Transmembrane</keyword>
<dbReference type="InterPro" id="IPR052413">
    <property type="entry name" value="SUR7_domain"/>
</dbReference>
<dbReference type="GO" id="GO:0051285">
    <property type="term" value="C:cell cortex of cell tip"/>
    <property type="evidence" value="ECO:0007669"/>
    <property type="project" value="TreeGrafter"/>
</dbReference>
<evidence type="ECO:0000313" key="4">
    <source>
        <dbReference type="Proteomes" id="UP000019374"/>
    </source>
</evidence>
<accession>T5AI47</accession>
<reference evidence="3 4" key="1">
    <citation type="journal article" date="2013" name="Chin. Sci. Bull.">
        <title>Genome survey uncovers the secrets of sex and lifestyle in caterpillar fungus.</title>
        <authorList>
            <person name="Hu X."/>
            <person name="Zhang Y."/>
            <person name="Xiao G."/>
            <person name="Zheng P."/>
            <person name="Xia Y."/>
            <person name="Zhang X."/>
            <person name="St Leger R.J."/>
            <person name="Liu X."/>
            <person name="Wang C."/>
        </authorList>
    </citation>
    <scope>NUCLEOTIDE SEQUENCE [LARGE SCALE GENOMIC DNA]</scope>
    <source>
        <strain evidence="4">Co18 / CGMCC 3.14243</strain>
        <tissue evidence="3">Fruit-body</tissue>
    </source>
</reference>
<evidence type="ECO:0000313" key="3">
    <source>
        <dbReference type="EMBL" id="EQL01437.1"/>
    </source>
</evidence>
<dbReference type="InterPro" id="IPR009571">
    <property type="entry name" value="SUR7/Rim9-like_fungi"/>
</dbReference>
<evidence type="ECO:0000256" key="2">
    <source>
        <dbReference type="SAM" id="Phobius"/>
    </source>
</evidence>
<feature type="compositionally biased region" description="Low complexity" evidence="1">
    <location>
        <begin position="222"/>
        <end position="233"/>
    </location>
</feature>
<proteinExistence type="predicted"/>
<dbReference type="PANTHER" id="PTHR28019">
    <property type="entry name" value="CELL MEMBRANE PROTEIN YLR413W-RELATED"/>
    <property type="match status" value="1"/>
</dbReference>
<feature type="transmembrane region" description="Helical" evidence="2">
    <location>
        <begin position="410"/>
        <end position="435"/>
    </location>
</feature>
<dbReference type="EMBL" id="KE652491">
    <property type="protein sequence ID" value="EQL01437.1"/>
    <property type="molecule type" value="Genomic_DNA"/>
</dbReference>
<dbReference type="HOGENOM" id="CLU_546406_0_0_1"/>
<dbReference type="PANTHER" id="PTHR28019:SF7">
    <property type="entry name" value="SUR7 PROTEIN"/>
    <property type="match status" value="1"/>
</dbReference>
<dbReference type="Proteomes" id="UP000019374">
    <property type="component" value="Unassembled WGS sequence"/>
</dbReference>
<feature type="transmembrane region" description="Helical" evidence="2">
    <location>
        <begin position="371"/>
        <end position="398"/>
    </location>
</feature>
<feature type="transmembrane region" description="Helical" evidence="2">
    <location>
        <begin position="21"/>
        <end position="51"/>
    </location>
</feature>
<dbReference type="OrthoDB" id="4159154at2759"/>
<feature type="transmembrane region" description="Helical" evidence="2">
    <location>
        <begin position="455"/>
        <end position="480"/>
    </location>
</feature>
<sequence>MFRLHNAARALLDRYRTRDSASSLLVSRVILLIPLALVSVSFILAAVSVFAGIQKGPLEDYDIMRIDTSRLGHNLVDTIFDAVSFNATELGQELAGSAVRDRLAGSLGPRAVVSEDELPGTKHIKAPRRLLDGLRNLTESVIQAPARVISGLNNFLGETTRSQPAETVQTQQSQTPATQTQQSQTPTPPPPEQPQSTTQQEQTRPSISQPSSTDRSTDRSTDLSSLTSSAAATNTAPPPREPPQSALAATAAPSSSALFEVAQTVFDKTKEAVKANAALVGDRVADLIIGELQVADWYSLHVIDLCRGDFESRSSSLGMTTAVCDGRYAGRLDPVKDLARKPLNLGSITIDIGKTSLPEVIDNLVDIANGVLFGIFLLYLWTLLLILLAICIVLGSLTFPLSQVVINVNLGITTVATVFSFLSSLATTILTALLVHFLNKVGISVGFSAERGAKFLALTWAMTAMLLLCTGFWIALLTFVRASSALKRKRLWEHTKVAW</sequence>
<organism evidence="3 4">
    <name type="scientific">Ophiocordyceps sinensis (strain Co18 / CGMCC 3.14243)</name>
    <name type="common">Yarsagumba caterpillar fungus</name>
    <name type="synonym">Hirsutella sinensis</name>
    <dbReference type="NCBI Taxonomy" id="911162"/>
    <lineage>
        <taxon>Eukaryota</taxon>
        <taxon>Fungi</taxon>
        <taxon>Dikarya</taxon>
        <taxon>Ascomycota</taxon>
        <taxon>Pezizomycotina</taxon>
        <taxon>Sordariomycetes</taxon>
        <taxon>Hypocreomycetidae</taxon>
        <taxon>Hypocreales</taxon>
        <taxon>Ophiocordycipitaceae</taxon>
        <taxon>Ophiocordyceps</taxon>
    </lineage>
</organism>
<keyword evidence="2" id="KW-0472">Membrane</keyword>